<evidence type="ECO:0000256" key="1">
    <source>
        <dbReference type="ARBA" id="ARBA00008903"/>
    </source>
</evidence>
<sequence length="334" mass="36445">MLIFTEQELRKHILLNKEVISIIEEGFCKLASNEVTMPPIMRVDIHDENGEVDVKTAYIKGKDMFAIKVSSGFFNNYQIGLPSSSGLMMLISAKTGVPQAILLDNGYLTDVRTAAAGAIASKFLAKENIETVGVIGTGGQARYQVKALKLVRDFKKVIVYGRSLERAKQYAADISTELGVDVEIANGAERVVKESDIVITTTPAKAPVIKAEWLHPGLHITAMGSDAEHKQELEAEVLSRADKLVCDTKEQCARLGELHHAIEQHVIQPNASIIELGQVVSEAIQGREDDEQITVCDLTGTGVQDTAIALFAYSEMEKRNAGLNVDQQILSLKS</sequence>
<dbReference type="GO" id="GO:0016491">
    <property type="term" value="F:oxidoreductase activity"/>
    <property type="evidence" value="ECO:0007669"/>
    <property type="project" value="UniProtKB-ARBA"/>
</dbReference>
<dbReference type="PANTHER" id="PTHR13812">
    <property type="entry name" value="KETIMINE REDUCTASE MU-CRYSTALLIN"/>
    <property type="match status" value="1"/>
</dbReference>
<dbReference type="SUPFAM" id="SSF51735">
    <property type="entry name" value="NAD(P)-binding Rossmann-fold domains"/>
    <property type="match status" value="1"/>
</dbReference>
<dbReference type="Proteomes" id="UP000030588">
    <property type="component" value="Unassembled WGS sequence"/>
</dbReference>
<proteinExistence type="inferred from homology"/>
<evidence type="ECO:0000313" key="3">
    <source>
        <dbReference type="Proteomes" id="UP000030588"/>
    </source>
</evidence>
<evidence type="ECO:0000313" key="2">
    <source>
        <dbReference type="EMBL" id="KHD84529.1"/>
    </source>
</evidence>
<dbReference type="GO" id="GO:0019752">
    <property type="term" value="P:carboxylic acid metabolic process"/>
    <property type="evidence" value="ECO:0007669"/>
    <property type="project" value="UniProtKB-ARBA"/>
</dbReference>
<dbReference type="Pfam" id="PF02423">
    <property type="entry name" value="OCD_Mu_crystall"/>
    <property type="match status" value="1"/>
</dbReference>
<dbReference type="OrthoDB" id="9792005at2"/>
<dbReference type="GO" id="GO:0005737">
    <property type="term" value="C:cytoplasm"/>
    <property type="evidence" value="ECO:0007669"/>
    <property type="project" value="TreeGrafter"/>
</dbReference>
<dbReference type="FunFam" id="3.40.50.720:FF:000311">
    <property type="entry name" value="Ornithine cyclodeaminase"/>
    <property type="match status" value="1"/>
</dbReference>
<gene>
    <name evidence="2" type="ORF">NG54_14935</name>
</gene>
<organism evidence="2 3">
    <name type="scientific">Heyndrickxia ginsengihumi</name>
    <dbReference type="NCBI Taxonomy" id="363870"/>
    <lineage>
        <taxon>Bacteria</taxon>
        <taxon>Bacillati</taxon>
        <taxon>Bacillota</taxon>
        <taxon>Bacilli</taxon>
        <taxon>Bacillales</taxon>
        <taxon>Bacillaceae</taxon>
        <taxon>Heyndrickxia</taxon>
    </lineage>
</organism>
<protein>
    <submittedName>
        <fullName evidence="2">Ectoine utilization protein EutC</fullName>
    </submittedName>
</protein>
<dbReference type="InterPro" id="IPR023401">
    <property type="entry name" value="ODC_N"/>
</dbReference>
<dbReference type="InterPro" id="IPR036291">
    <property type="entry name" value="NAD(P)-bd_dom_sf"/>
</dbReference>
<dbReference type="PIRSF" id="PIRSF001439">
    <property type="entry name" value="CryM"/>
    <property type="match status" value="1"/>
</dbReference>
<dbReference type="STRING" id="363870.NG54_14935"/>
<dbReference type="PANTHER" id="PTHR13812:SF19">
    <property type="entry name" value="KETIMINE REDUCTASE MU-CRYSTALLIN"/>
    <property type="match status" value="1"/>
</dbReference>
<accession>A0A0A6VDC2</accession>
<reference evidence="2 3" key="1">
    <citation type="submission" date="2014-10" db="EMBL/GenBank/DDBJ databases">
        <title>Draft genome of phytase producing Bacillus ginsengihumi strain M2.11.</title>
        <authorList>
            <person name="Toymentseva A."/>
            <person name="Boulygina E.A."/>
            <person name="Kazakov S.V."/>
            <person name="Kayumov I."/>
            <person name="Suleimanova A.D."/>
            <person name="Mardanova A.M."/>
            <person name="Maria S.N."/>
            <person name="Sergey M.Y."/>
            <person name="Sharipova M.R."/>
        </authorList>
    </citation>
    <scope>NUCLEOTIDE SEQUENCE [LARGE SCALE GENOMIC DNA]</scope>
    <source>
        <strain evidence="2 3">M2.11</strain>
    </source>
</reference>
<name>A0A0A6VDC2_9BACI</name>
<dbReference type="EMBL" id="JRUN01000054">
    <property type="protein sequence ID" value="KHD84529.1"/>
    <property type="molecule type" value="Genomic_DNA"/>
</dbReference>
<dbReference type="NCBIfam" id="NF006141">
    <property type="entry name" value="PRK08291.1"/>
    <property type="match status" value="1"/>
</dbReference>
<comment type="similarity">
    <text evidence="1">Belongs to the ornithine cyclodeaminase/mu-crystallin family.</text>
</comment>
<dbReference type="AlphaFoldDB" id="A0A0A6VDC2"/>
<dbReference type="Gene3D" id="3.30.1780.10">
    <property type="entry name" value="ornithine cyclodeaminase, domain 1"/>
    <property type="match status" value="1"/>
</dbReference>
<dbReference type="InterPro" id="IPR003462">
    <property type="entry name" value="ODC_Mu_crystall"/>
</dbReference>
<comment type="caution">
    <text evidence="2">The sequence shown here is derived from an EMBL/GenBank/DDBJ whole genome shotgun (WGS) entry which is preliminary data.</text>
</comment>
<dbReference type="RefSeq" id="WP_025730065.1">
    <property type="nucleotide sequence ID" value="NZ_JBCNRP010000009.1"/>
</dbReference>
<dbReference type="Gene3D" id="3.40.50.720">
    <property type="entry name" value="NAD(P)-binding Rossmann-like Domain"/>
    <property type="match status" value="1"/>
</dbReference>